<dbReference type="Pfam" id="PF14299">
    <property type="entry name" value="PP2"/>
    <property type="match status" value="1"/>
</dbReference>
<dbReference type="InterPro" id="IPR025886">
    <property type="entry name" value="PP2-like"/>
</dbReference>
<protein>
    <submittedName>
        <fullName evidence="1">Phloem protein 2-like</fullName>
    </submittedName>
</protein>
<organism evidence="1 2">
    <name type="scientific">Dillenia turbinata</name>
    <dbReference type="NCBI Taxonomy" id="194707"/>
    <lineage>
        <taxon>Eukaryota</taxon>
        <taxon>Viridiplantae</taxon>
        <taxon>Streptophyta</taxon>
        <taxon>Embryophyta</taxon>
        <taxon>Tracheophyta</taxon>
        <taxon>Spermatophyta</taxon>
        <taxon>Magnoliopsida</taxon>
        <taxon>eudicotyledons</taxon>
        <taxon>Gunneridae</taxon>
        <taxon>Pentapetalae</taxon>
        <taxon>Dilleniales</taxon>
        <taxon>Dilleniaceae</taxon>
        <taxon>Dillenia</taxon>
    </lineage>
</organism>
<dbReference type="EMBL" id="JBAMMX010000023">
    <property type="protein sequence ID" value="KAK6917032.1"/>
    <property type="molecule type" value="Genomic_DNA"/>
</dbReference>
<dbReference type="Proteomes" id="UP001370490">
    <property type="component" value="Unassembled WGS sequence"/>
</dbReference>
<accession>A0AAN8UUH9</accession>
<evidence type="ECO:0000313" key="2">
    <source>
        <dbReference type="Proteomes" id="UP001370490"/>
    </source>
</evidence>
<evidence type="ECO:0000313" key="1">
    <source>
        <dbReference type="EMBL" id="KAK6917032.1"/>
    </source>
</evidence>
<sequence length="69" mass="7847">MSMEKERGKWIKILVGELQTSPGNYEYEGGQWKRGLIVNGVTIRPKSYGTIACNQHKKSILLVDKQPSR</sequence>
<name>A0AAN8UUH9_9MAGN</name>
<dbReference type="AlphaFoldDB" id="A0AAN8UUH9"/>
<reference evidence="1 2" key="1">
    <citation type="submission" date="2023-12" db="EMBL/GenBank/DDBJ databases">
        <title>A high-quality genome assembly for Dillenia turbinata (Dilleniales).</title>
        <authorList>
            <person name="Chanderbali A."/>
        </authorList>
    </citation>
    <scope>NUCLEOTIDE SEQUENCE [LARGE SCALE GENOMIC DNA]</scope>
    <source>
        <strain evidence="1">LSX21</strain>
        <tissue evidence="1">Leaf</tissue>
    </source>
</reference>
<proteinExistence type="predicted"/>
<keyword evidence="2" id="KW-1185">Reference proteome</keyword>
<feature type="non-terminal residue" evidence="1">
    <location>
        <position position="69"/>
    </location>
</feature>
<gene>
    <name evidence="1" type="ORF">RJ641_017783</name>
</gene>
<comment type="caution">
    <text evidence="1">The sequence shown here is derived from an EMBL/GenBank/DDBJ whole genome shotgun (WGS) entry which is preliminary data.</text>
</comment>